<dbReference type="GO" id="GO:0016020">
    <property type="term" value="C:membrane"/>
    <property type="evidence" value="ECO:0007669"/>
    <property type="project" value="UniProtKB-SubCell"/>
</dbReference>
<proteinExistence type="predicted"/>
<feature type="transmembrane region" description="Helical" evidence="6">
    <location>
        <begin position="178"/>
        <end position="200"/>
    </location>
</feature>
<feature type="transmembrane region" description="Helical" evidence="6">
    <location>
        <begin position="324"/>
        <end position="347"/>
    </location>
</feature>
<feature type="transmembrane region" description="Helical" evidence="6">
    <location>
        <begin position="574"/>
        <end position="594"/>
    </location>
</feature>
<reference evidence="7 8" key="1">
    <citation type="submission" date="2020-08" db="EMBL/GenBank/DDBJ databases">
        <title>Genomic Encyclopedia of Type Strains, Phase III (KMG-III): the genomes of soil and plant-associated and newly described type strains.</title>
        <authorList>
            <person name="Whitman W."/>
        </authorList>
    </citation>
    <scope>NUCLEOTIDE SEQUENCE [LARGE SCALE GENOMIC DNA]</scope>
    <source>
        <strain evidence="7 8">CECT 8075</strain>
    </source>
</reference>
<name>A0A7W5DZ77_9BACT</name>
<feature type="region of interest" description="Disordered" evidence="5">
    <location>
        <begin position="1"/>
        <end position="27"/>
    </location>
</feature>
<organism evidence="7 8">
    <name type="scientific">Aporhodopirellula rubra</name>
    <dbReference type="NCBI Taxonomy" id="980271"/>
    <lineage>
        <taxon>Bacteria</taxon>
        <taxon>Pseudomonadati</taxon>
        <taxon>Planctomycetota</taxon>
        <taxon>Planctomycetia</taxon>
        <taxon>Pirellulales</taxon>
        <taxon>Pirellulaceae</taxon>
        <taxon>Aporhodopirellula</taxon>
    </lineage>
</organism>
<feature type="transmembrane region" description="Helical" evidence="6">
    <location>
        <begin position="212"/>
        <end position="233"/>
    </location>
</feature>
<evidence type="ECO:0000256" key="1">
    <source>
        <dbReference type="ARBA" id="ARBA00004141"/>
    </source>
</evidence>
<evidence type="ECO:0000256" key="6">
    <source>
        <dbReference type="SAM" id="Phobius"/>
    </source>
</evidence>
<evidence type="ECO:0000256" key="5">
    <source>
        <dbReference type="SAM" id="MobiDB-lite"/>
    </source>
</evidence>
<feature type="transmembrane region" description="Helical" evidence="6">
    <location>
        <begin position="285"/>
        <end position="303"/>
    </location>
</feature>
<keyword evidence="4 6" id="KW-0472">Membrane</keyword>
<dbReference type="Proteomes" id="UP000536179">
    <property type="component" value="Unassembled WGS sequence"/>
</dbReference>
<feature type="transmembrane region" description="Helical" evidence="6">
    <location>
        <begin position="136"/>
        <end position="155"/>
    </location>
</feature>
<gene>
    <name evidence="7" type="ORF">FHS27_003040</name>
</gene>
<sequence>MPSLSDPSGDCCTSPESTSGDSTPTRHAVAANQDMSDTVRSDRALLLQAQADGKTMSAYVKLSGPGWLQSATTLGGGSLAGSLFLGVLGGTSLLWLQIVAITMGVVMLSAISYVTLSTGRRPFDAINKEINPALGWGWLIATAMANMIWCMPQYSLCYDALDKNLATLGGGTGLGDSVVAKSLVTACIFSAAGWIVLLNVRQGKAAKFFDHFLKSLIAMVVVCFFGVAVLLISQGQIDLRLTLTGLIPDLSQWRMPTGELRDVVDRMSPDASAFWTERLVASQRTVMIAAAATAVGINMTFLLPYSMIARGWDKPFRGLARFDLATGMAIPFVLVTSCVVIAASASFHNRIDDKLASSELEQMQTSPIFDAIKPALLSRVETALADESQQTDERTKLALVAALPTEEKRVAAALVKRDAFQLSQTLAPLLGDTNAKLVFGLGVFGMGFSSIIILMLINGYAFREMVGSPEGTLPFVAGVLVAGLSGASWVWLWSGGAKFWLAIFASTFGMMLLPIAYITFFLMMNSKRILGDDLPTGIRRWIWNLAMGISVAGALAAAYTAIADKANDANQPAAFPTVVSLLVIYGGAVLFGFWHRLKHEKQSSPS</sequence>
<feature type="transmembrane region" description="Helical" evidence="6">
    <location>
        <begin position="499"/>
        <end position="520"/>
    </location>
</feature>
<keyword evidence="2 6" id="KW-0812">Transmembrane</keyword>
<keyword evidence="8" id="KW-1185">Reference proteome</keyword>
<evidence type="ECO:0000313" key="7">
    <source>
        <dbReference type="EMBL" id="MBB3207221.1"/>
    </source>
</evidence>
<keyword evidence="3 6" id="KW-1133">Transmembrane helix</keyword>
<evidence type="ECO:0000256" key="4">
    <source>
        <dbReference type="ARBA" id="ARBA00023136"/>
    </source>
</evidence>
<feature type="compositionally biased region" description="Polar residues" evidence="5">
    <location>
        <begin position="14"/>
        <end position="25"/>
    </location>
</feature>
<dbReference type="AlphaFoldDB" id="A0A7W5DZ77"/>
<feature type="transmembrane region" description="Helical" evidence="6">
    <location>
        <begin position="473"/>
        <end position="493"/>
    </location>
</feature>
<feature type="transmembrane region" description="Helical" evidence="6">
    <location>
        <begin position="541"/>
        <end position="562"/>
    </location>
</feature>
<dbReference type="EMBL" id="JACHXU010000009">
    <property type="protein sequence ID" value="MBB3207221.1"/>
    <property type="molecule type" value="Genomic_DNA"/>
</dbReference>
<evidence type="ECO:0000256" key="3">
    <source>
        <dbReference type="ARBA" id="ARBA00022989"/>
    </source>
</evidence>
<dbReference type="GO" id="GO:0046873">
    <property type="term" value="F:metal ion transmembrane transporter activity"/>
    <property type="evidence" value="ECO:0007669"/>
    <property type="project" value="InterPro"/>
</dbReference>
<feature type="transmembrane region" description="Helical" evidence="6">
    <location>
        <begin position="94"/>
        <end position="116"/>
    </location>
</feature>
<evidence type="ECO:0000313" key="8">
    <source>
        <dbReference type="Proteomes" id="UP000536179"/>
    </source>
</evidence>
<protein>
    <submittedName>
        <fullName evidence="7">Mn2+/Fe2+ NRAMP family transporter</fullName>
    </submittedName>
</protein>
<comment type="subcellular location">
    <subcellularLocation>
        <location evidence="1">Membrane</location>
        <topology evidence="1">Multi-pass membrane protein</topology>
    </subcellularLocation>
</comment>
<evidence type="ECO:0000256" key="2">
    <source>
        <dbReference type="ARBA" id="ARBA00022692"/>
    </source>
</evidence>
<accession>A0A7W5DZ77</accession>
<feature type="transmembrane region" description="Helical" evidence="6">
    <location>
        <begin position="437"/>
        <end position="461"/>
    </location>
</feature>
<dbReference type="Pfam" id="PF01566">
    <property type="entry name" value="Nramp"/>
    <property type="match status" value="1"/>
</dbReference>
<comment type="caution">
    <text evidence="7">The sequence shown here is derived from an EMBL/GenBank/DDBJ whole genome shotgun (WGS) entry which is preliminary data.</text>
</comment>
<dbReference type="InterPro" id="IPR001046">
    <property type="entry name" value="NRAMP_fam"/>
</dbReference>